<comment type="caution">
    <text evidence="4">The sequence shown here is derived from an EMBL/GenBank/DDBJ whole genome shotgun (WGS) entry which is preliminary data.</text>
</comment>
<dbReference type="Gene3D" id="3.10.100.10">
    <property type="entry name" value="Mannose-Binding Protein A, subunit A"/>
    <property type="match status" value="2"/>
</dbReference>
<gene>
    <name evidence="4" type="ORF">F2P81_023067</name>
</gene>
<feature type="domain" description="C-type lectin" evidence="3">
    <location>
        <begin position="84"/>
        <end position="214"/>
    </location>
</feature>
<reference evidence="4 5" key="1">
    <citation type="submission" date="2019-06" db="EMBL/GenBank/DDBJ databases">
        <title>Draft genomes of female and male turbot (Scophthalmus maximus).</title>
        <authorList>
            <person name="Xu H."/>
            <person name="Xu X.-W."/>
            <person name="Shao C."/>
            <person name="Chen S."/>
        </authorList>
    </citation>
    <scope>NUCLEOTIDE SEQUENCE [LARGE SCALE GENOMIC DNA]</scope>
    <source>
        <strain evidence="4">Ysfricsl-2016a</strain>
        <tissue evidence="4">Blood</tissue>
    </source>
</reference>
<organism evidence="4 5">
    <name type="scientific">Scophthalmus maximus</name>
    <name type="common">Turbot</name>
    <name type="synonym">Psetta maxima</name>
    <dbReference type="NCBI Taxonomy" id="52904"/>
    <lineage>
        <taxon>Eukaryota</taxon>
        <taxon>Metazoa</taxon>
        <taxon>Chordata</taxon>
        <taxon>Craniata</taxon>
        <taxon>Vertebrata</taxon>
        <taxon>Euteleostomi</taxon>
        <taxon>Actinopterygii</taxon>
        <taxon>Neopterygii</taxon>
        <taxon>Teleostei</taxon>
        <taxon>Neoteleostei</taxon>
        <taxon>Acanthomorphata</taxon>
        <taxon>Carangaria</taxon>
        <taxon>Pleuronectiformes</taxon>
        <taxon>Pleuronectoidei</taxon>
        <taxon>Scophthalmidae</taxon>
        <taxon>Scophthalmus</taxon>
    </lineage>
</organism>
<dbReference type="InterPro" id="IPR016186">
    <property type="entry name" value="C-type_lectin-like/link_sf"/>
</dbReference>
<keyword evidence="1" id="KW-0430">Lectin</keyword>
<dbReference type="SMART" id="SM00034">
    <property type="entry name" value="CLECT"/>
    <property type="match status" value="2"/>
</dbReference>
<sequence length="427" mass="49142">MARIPSCTSAIASFSCALGAMSEPVYQNIQTKTSLQKLQEENKALAANLTISETKLLDAVPSSSKPPAVKKDETCKCDVGWEPHGGKCYFFSPYDADWDKSRNICRVLGGHLVVIESREEQRFLESRLREKMEHAEDKFWIGLTDAETEGEWLWVDGSRLDERVTFWLGNEPDNWTGENPDGEDCVRMGEKAGARDLMVWVDKSCKLPHKSICEKQERTLPLYQNIQTKKSLQQLQDKYDAVATNLTIYQNIQTKKSLQQLQDKYDAVATNLTNETCKCFVGWEPHGGKCYFFSPYDADWDKSRNICRVLGGHLVVIESREEQRFLESRLREKMEHAEDKFWIGLTDAETEGEWLWVDGSRLDERVTFWIGYEPDNWKMYNLGGENCVGMGEKVGARNLKCWFDKNCIELHKSICEKQERKLPHTCV</sequence>
<proteinExistence type="predicted"/>
<dbReference type="AlphaFoldDB" id="A0A6A4RVM9"/>
<dbReference type="EMBL" id="VEVO01000021">
    <property type="protein sequence ID" value="KAF0024265.1"/>
    <property type="molecule type" value="Genomic_DNA"/>
</dbReference>
<feature type="domain" description="C-type lectin" evidence="3">
    <location>
        <begin position="286"/>
        <end position="416"/>
    </location>
</feature>
<feature type="coiled-coil region" evidence="2">
    <location>
        <begin position="28"/>
        <end position="55"/>
    </location>
</feature>
<evidence type="ECO:0000256" key="2">
    <source>
        <dbReference type="SAM" id="Coils"/>
    </source>
</evidence>
<accession>A0A6A4RVM9</accession>
<dbReference type="Pfam" id="PF00059">
    <property type="entry name" value="Lectin_C"/>
    <property type="match status" value="2"/>
</dbReference>
<evidence type="ECO:0000313" key="4">
    <source>
        <dbReference type="EMBL" id="KAF0024265.1"/>
    </source>
</evidence>
<evidence type="ECO:0000256" key="1">
    <source>
        <dbReference type="ARBA" id="ARBA00022734"/>
    </source>
</evidence>
<dbReference type="InterPro" id="IPR016187">
    <property type="entry name" value="CTDL_fold"/>
</dbReference>
<dbReference type="SUPFAM" id="SSF56436">
    <property type="entry name" value="C-type lectin-like"/>
    <property type="match status" value="2"/>
</dbReference>
<evidence type="ECO:0000313" key="5">
    <source>
        <dbReference type="Proteomes" id="UP000438429"/>
    </source>
</evidence>
<dbReference type="Proteomes" id="UP000438429">
    <property type="component" value="Unassembled WGS sequence"/>
</dbReference>
<dbReference type="PANTHER" id="PTHR22803">
    <property type="entry name" value="MANNOSE, PHOSPHOLIPASE, LECTIN RECEPTOR RELATED"/>
    <property type="match status" value="1"/>
</dbReference>
<dbReference type="CDD" id="cd03590">
    <property type="entry name" value="CLECT_DC-SIGN_like"/>
    <property type="match status" value="2"/>
</dbReference>
<dbReference type="PROSITE" id="PS50041">
    <property type="entry name" value="C_TYPE_LECTIN_2"/>
    <property type="match status" value="2"/>
</dbReference>
<evidence type="ECO:0000259" key="3">
    <source>
        <dbReference type="PROSITE" id="PS50041"/>
    </source>
</evidence>
<dbReference type="GO" id="GO:0030246">
    <property type="term" value="F:carbohydrate binding"/>
    <property type="evidence" value="ECO:0007669"/>
    <property type="project" value="UniProtKB-KW"/>
</dbReference>
<dbReference type="PROSITE" id="PS51257">
    <property type="entry name" value="PROKAR_LIPOPROTEIN"/>
    <property type="match status" value="1"/>
</dbReference>
<protein>
    <recommendedName>
        <fullName evidence="3">C-type lectin domain-containing protein</fullName>
    </recommendedName>
</protein>
<dbReference type="InterPro" id="IPR050111">
    <property type="entry name" value="C-type_lectin/snaclec_domain"/>
</dbReference>
<name>A0A6A4RVM9_SCOMX</name>
<keyword evidence="2" id="KW-0175">Coiled coil</keyword>
<dbReference type="InterPro" id="IPR033989">
    <property type="entry name" value="CD209-like_CTLD"/>
</dbReference>
<dbReference type="InterPro" id="IPR001304">
    <property type="entry name" value="C-type_lectin-like"/>
</dbReference>